<organism evidence="10">
    <name type="scientific">hydrothermal vent metagenome</name>
    <dbReference type="NCBI Taxonomy" id="652676"/>
    <lineage>
        <taxon>unclassified sequences</taxon>
        <taxon>metagenomes</taxon>
        <taxon>ecological metagenomes</taxon>
    </lineage>
</organism>
<dbReference type="EC" id="2.4.1.1" evidence="3"/>
<dbReference type="AlphaFoldDB" id="A0A3B1D0I2"/>
<keyword evidence="4" id="KW-0597">Phosphoprotein</keyword>
<dbReference type="GO" id="GO:0005737">
    <property type="term" value="C:cytoplasm"/>
    <property type="evidence" value="ECO:0007669"/>
    <property type="project" value="TreeGrafter"/>
</dbReference>
<evidence type="ECO:0000256" key="8">
    <source>
        <dbReference type="ARBA" id="ARBA00022898"/>
    </source>
</evidence>
<dbReference type="PIRSF" id="PIRSF000460">
    <property type="entry name" value="Pprylas_GlgP"/>
    <property type="match status" value="1"/>
</dbReference>
<dbReference type="GO" id="GO:0005980">
    <property type="term" value="P:glycogen catabolic process"/>
    <property type="evidence" value="ECO:0007669"/>
    <property type="project" value="TreeGrafter"/>
</dbReference>
<proteinExistence type="inferred from homology"/>
<dbReference type="InterPro" id="IPR035090">
    <property type="entry name" value="Pyridoxal_P_attach_site"/>
</dbReference>
<evidence type="ECO:0000256" key="5">
    <source>
        <dbReference type="ARBA" id="ARBA00022600"/>
    </source>
</evidence>
<dbReference type="InterPro" id="IPR011833">
    <property type="entry name" value="Glycg_phsphrylas"/>
</dbReference>
<keyword evidence="9" id="KW-0119">Carbohydrate metabolism</keyword>
<name>A0A3B1D0I2_9ZZZZ</name>
<evidence type="ECO:0000256" key="9">
    <source>
        <dbReference type="ARBA" id="ARBA00023277"/>
    </source>
</evidence>
<dbReference type="PANTHER" id="PTHR11468:SF3">
    <property type="entry name" value="GLYCOGEN PHOSPHORYLASE, LIVER FORM"/>
    <property type="match status" value="1"/>
</dbReference>
<dbReference type="EMBL" id="UOGJ01000095">
    <property type="protein sequence ID" value="VAX36416.1"/>
    <property type="molecule type" value="Genomic_DNA"/>
</dbReference>
<evidence type="ECO:0000256" key="2">
    <source>
        <dbReference type="ARBA" id="ARBA00006047"/>
    </source>
</evidence>
<dbReference type="SUPFAM" id="SSF53756">
    <property type="entry name" value="UDP-Glycosyltransferase/glycogen phosphorylase"/>
    <property type="match status" value="1"/>
</dbReference>
<evidence type="ECO:0000256" key="7">
    <source>
        <dbReference type="ARBA" id="ARBA00022679"/>
    </source>
</evidence>
<evidence type="ECO:0000256" key="3">
    <source>
        <dbReference type="ARBA" id="ARBA00012591"/>
    </source>
</evidence>
<accession>A0A3B1D0I2</accession>
<dbReference type="FunFam" id="3.40.50.2000:FF:000197">
    <property type="entry name" value="Alpha-1,4 glucan phosphorylase"/>
    <property type="match status" value="1"/>
</dbReference>
<gene>
    <name evidence="10" type="ORF">MNBD_UNCLBAC01-225</name>
</gene>
<dbReference type="NCBIfam" id="TIGR02093">
    <property type="entry name" value="P_ylase"/>
    <property type="match status" value="1"/>
</dbReference>
<dbReference type="FunFam" id="3.40.50.2000:FF:000005">
    <property type="entry name" value="Alpha-1,4 glucan phosphorylase"/>
    <property type="match status" value="1"/>
</dbReference>
<evidence type="ECO:0000256" key="1">
    <source>
        <dbReference type="ARBA" id="ARBA00001933"/>
    </source>
</evidence>
<keyword evidence="7 10" id="KW-0808">Transferase</keyword>
<dbReference type="GO" id="GO:0008184">
    <property type="term" value="F:glycogen phosphorylase activity"/>
    <property type="evidence" value="ECO:0007669"/>
    <property type="project" value="InterPro"/>
</dbReference>
<comment type="cofactor">
    <cofactor evidence="1">
        <name>pyridoxal 5'-phosphate</name>
        <dbReference type="ChEBI" id="CHEBI:597326"/>
    </cofactor>
</comment>
<evidence type="ECO:0000313" key="10">
    <source>
        <dbReference type="EMBL" id="VAX36416.1"/>
    </source>
</evidence>
<keyword evidence="6 10" id="KW-0328">Glycosyltransferase</keyword>
<dbReference type="Gene3D" id="3.40.50.2000">
    <property type="entry name" value="Glycogen Phosphorylase B"/>
    <property type="match status" value="2"/>
</dbReference>
<evidence type="ECO:0000256" key="6">
    <source>
        <dbReference type="ARBA" id="ARBA00022676"/>
    </source>
</evidence>
<comment type="similarity">
    <text evidence="2">Belongs to the glycogen phosphorylase family.</text>
</comment>
<protein>
    <recommendedName>
        <fullName evidence="3">glycogen phosphorylase</fullName>
        <ecNumber evidence="3">2.4.1.1</ecNumber>
    </recommendedName>
</protein>
<dbReference type="GO" id="GO:0030170">
    <property type="term" value="F:pyridoxal phosphate binding"/>
    <property type="evidence" value="ECO:0007669"/>
    <property type="project" value="InterPro"/>
</dbReference>
<keyword evidence="8" id="KW-0663">Pyridoxal phosphate</keyword>
<reference evidence="10" key="1">
    <citation type="submission" date="2018-06" db="EMBL/GenBank/DDBJ databases">
        <authorList>
            <person name="Zhirakovskaya E."/>
        </authorList>
    </citation>
    <scope>NUCLEOTIDE SEQUENCE</scope>
</reference>
<evidence type="ECO:0000256" key="4">
    <source>
        <dbReference type="ARBA" id="ARBA00022553"/>
    </source>
</evidence>
<dbReference type="PANTHER" id="PTHR11468">
    <property type="entry name" value="GLYCOGEN PHOSPHORYLASE"/>
    <property type="match status" value="1"/>
</dbReference>
<feature type="non-terminal residue" evidence="10">
    <location>
        <position position="1"/>
    </location>
</feature>
<sequence>PIVGYKNDVVNTLRLWSARSSEDFDFDYFNSGDYEQAVYQKIFSENISKVLYPNDSESCGRELRLKQEYFFTAASMADIIRRYKVENNDLTSLFEKMSIQLNDTHPALAVVELMRILIDEYFMDWNKAWSVTQRCFAYTNHTLMPEALECWSVELFEKVLPRHLQLIYEINAYFLKEIKAHFLGDDERIARMSLVQEGEQKRIRMAHLSIIGSHSVNGVSRLHSELLKQTLFKDFYDLYPERFNNKTNGITPRRWLLKANPRLAGLITKSIGNNWITHLEDLKKLEELQEKKAFRQNWQKIKEANKQDLAEYILKTTNIKVDPQSMFNVQIKRIHEYKRQLLFAFYMIAQYLKIKNDPNSFKQPRTFMMAGKAAPGYAMAKLIIKFVNSIGDLINNDPDVSSKIKVIFLENYRVSLAEKIFPASELSEQISTAGTEASGTGNMKFMLNGALTIGTLDGANVEMAEQVGEDDIFIFGLKTHEVEQLKIGGYNPMQYVGQSPVLKEIHKLIKNNFFAPDQQGLFDPILHSIFQIDPYLVCADFDSYCRMQDVVSEKYQDREWWTKKSIINVANAGYFSSDRTIREYAHDIWGVECD</sequence>
<dbReference type="FunFam" id="3.40.50.2000:FF:000153">
    <property type="entry name" value="Alpha-1,4 glucan phosphorylase"/>
    <property type="match status" value="1"/>
</dbReference>
<dbReference type="Pfam" id="PF00343">
    <property type="entry name" value="Phosphorylase"/>
    <property type="match status" value="1"/>
</dbReference>
<dbReference type="InterPro" id="IPR000811">
    <property type="entry name" value="Glyco_trans_35"/>
</dbReference>
<keyword evidence="5" id="KW-0321">Glycogen metabolism</keyword>
<dbReference type="PROSITE" id="PS00102">
    <property type="entry name" value="PHOSPHORYLASE"/>
    <property type="match status" value="1"/>
</dbReference>